<dbReference type="PANTHER" id="PTHR43861:SF1">
    <property type="entry name" value="TRANS-ACONITATE 2-METHYLTRANSFERASE"/>
    <property type="match status" value="1"/>
</dbReference>
<dbReference type="GO" id="GO:0008168">
    <property type="term" value="F:methyltransferase activity"/>
    <property type="evidence" value="ECO:0007669"/>
    <property type="project" value="UniProtKB-KW"/>
</dbReference>
<dbReference type="Pfam" id="PF13649">
    <property type="entry name" value="Methyltransf_25"/>
    <property type="match status" value="1"/>
</dbReference>
<evidence type="ECO:0000259" key="4">
    <source>
        <dbReference type="Pfam" id="PF13649"/>
    </source>
</evidence>
<evidence type="ECO:0000313" key="6">
    <source>
        <dbReference type="Proteomes" id="UP000250088"/>
    </source>
</evidence>
<feature type="region of interest" description="Disordered" evidence="3">
    <location>
        <begin position="1"/>
        <end position="41"/>
    </location>
</feature>
<dbReference type="InterPro" id="IPR041698">
    <property type="entry name" value="Methyltransf_25"/>
</dbReference>
<dbReference type="AlphaFoldDB" id="A0A2Z2HUK3"/>
<gene>
    <name evidence="5" type="ORF">B1756_08790</name>
</gene>
<accession>A0A2Z2HUK3</accession>
<name>A0A2Z2HUK3_9EURY</name>
<protein>
    <submittedName>
        <fullName evidence="5">Methyltransferase type 11</fullName>
    </submittedName>
</protein>
<dbReference type="SUPFAM" id="SSF53335">
    <property type="entry name" value="S-adenosyl-L-methionine-dependent methyltransferases"/>
    <property type="match status" value="1"/>
</dbReference>
<proteinExistence type="predicted"/>
<evidence type="ECO:0000313" key="5">
    <source>
        <dbReference type="EMBL" id="ARS89825.1"/>
    </source>
</evidence>
<feature type="compositionally biased region" description="Low complexity" evidence="3">
    <location>
        <begin position="8"/>
        <end position="17"/>
    </location>
</feature>
<evidence type="ECO:0000256" key="2">
    <source>
        <dbReference type="ARBA" id="ARBA00022679"/>
    </source>
</evidence>
<dbReference type="EMBL" id="CP019893">
    <property type="protein sequence ID" value="ARS89825.1"/>
    <property type="molecule type" value="Genomic_DNA"/>
</dbReference>
<dbReference type="KEGG" id="naj:B1756_08790"/>
<dbReference type="PANTHER" id="PTHR43861">
    <property type="entry name" value="TRANS-ACONITATE 2-METHYLTRANSFERASE-RELATED"/>
    <property type="match status" value="1"/>
</dbReference>
<dbReference type="CDD" id="cd02440">
    <property type="entry name" value="AdoMet_MTases"/>
    <property type="match status" value="1"/>
</dbReference>
<sequence>MTTDQRSTDPAADADSSSSRRDGATRADGRPRDSDHEAHLERSRRVWNRWSDWYGMSERDFEPIRERAISRLDLHPGDRVLEVGCGPGVNFASVRDKIGSEGRLVGVDYSQDMVENARERVKEHGWENVDVVRADATTVDLDERFDAAIATLSLSVMPDVRAVLETVRRHLVPGAPIIVVDVRPAPSGPLRLLNPLIWRFFRWYANWNPDENVLEALDDTLEECRVVETVMAGTAYTALCRTGERRADVQRADDSHR</sequence>
<feature type="compositionally biased region" description="Basic and acidic residues" evidence="3">
    <location>
        <begin position="18"/>
        <end position="41"/>
    </location>
</feature>
<keyword evidence="2 5" id="KW-0808">Transferase</keyword>
<dbReference type="GO" id="GO:0032259">
    <property type="term" value="P:methylation"/>
    <property type="evidence" value="ECO:0007669"/>
    <property type="project" value="UniProtKB-KW"/>
</dbReference>
<dbReference type="Proteomes" id="UP000250088">
    <property type="component" value="Chromosome"/>
</dbReference>
<evidence type="ECO:0000256" key="3">
    <source>
        <dbReference type="SAM" id="MobiDB-lite"/>
    </source>
</evidence>
<evidence type="ECO:0000256" key="1">
    <source>
        <dbReference type="ARBA" id="ARBA00022603"/>
    </source>
</evidence>
<feature type="domain" description="Methyltransferase" evidence="4">
    <location>
        <begin position="80"/>
        <end position="174"/>
    </location>
</feature>
<dbReference type="Gene3D" id="3.40.50.150">
    <property type="entry name" value="Vaccinia Virus protein VP39"/>
    <property type="match status" value="1"/>
</dbReference>
<dbReference type="GeneID" id="32894172"/>
<keyword evidence="1 5" id="KW-0489">Methyltransferase</keyword>
<dbReference type="InterPro" id="IPR029063">
    <property type="entry name" value="SAM-dependent_MTases_sf"/>
</dbReference>
<organism evidence="5 6">
    <name type="scientific">Natrarchaeobaculum aegyptiacum</name>
    <dbReference type="NCBI Taxonomy" id="745377"/>
    <lineage>
        <taxon>Archaea</taxon>
        <taxon>Methanobacteriati</taxon>
        <taxon>Methanobacteriota</taxon>
        <taxon>Stenosarchaea group</taxon>
        <taxon>Halobacteria</taxon>
        <taxon>Halobacteriales</taxon>
        <taxon>Natrialbaceae</taxon>
        <taxon>Natrarchaeobaculum</taxon>
    </lineage>
</organism>
<dbReference type="RefSeq" id="WP_086888205.1">
    <property type="nucleotide sequence ID" value="NZ_CP019893.1"/>
</dbReference>
<keyword evidence="6" id="KW-1185">Reference proteome</keyword>
<reference evidence="6" key="1">
    <citation type="submission" date="2017-02" db="EMBL/GenBank/DDBJ databases">
        <title>Natronthermophilus aegyptiacus gen. nov.,sp. nov., an aerobic, extremely halophilic alkalithermophilic archaeon isolated from the athalassohaline Wadi An Natrun, Egypt.</title>
        <authorList>
            <person name="Zhao B."/>
        </authorList>
    </citation>
    <scope>NUCLEOTIDE SEQUENCE [LARGE SCALE GENOMIC DNA]</scope>
    <source>
        <strain evidence="6">JW/NM-HA 15</strain>
    </source>
</reference>
<dbReference type="OrthoDB" id="8915at2157"/>